<comment type="caution">
    <text evidence="2">The sequence shown here is derived from an EMBL/GenBank/DDBJ whole genome shotgun (WGS) entry which is preliminary data.</text>
</comment>
<dbReference type="AlphaFoldDB" id="A0A8E1W1G9"/>
<dbReference type="RefSeq" id="WP_183124971.1">
    <property type="nucleotide sequence ID" value="NZ_JACJHR010000033.1"/>
</dbReference>
<proteinExistence type="predicted"/>
<dbReference type="Proteomes" id="UP000550260">
    <property type="component" value="Unassembled WGS sequence"/>
</dbReference>
<sequence>MLKYRWVGPLGMMMADVSPPGTAATRLSISYNITASVLGGFTPMMVIWADSGD</sequence>
<protein>
    <submittedName>
        <fullName evidence="2">Uncharacterized protein</fullName>
    </submittedName>
</protein>
<keyword evidence="1" id="KW-0472">Membrane</keyword>
<organism evidence="2 3">
    <name type="scientific">Amycolatopsis echigonensis</name>
    <dbReference type="NCBI Taxonomy" id="2576905"/>
    <lineage>
        <taxon>Bacteria</taxon>
        <taxon>Bacillati</taxon>
        <taxon>Actinomycetota</taxon>
        <taxon>Actinomycetes</taxon>
        <taxon>Pseudonocardiales</taxon>
        <taxon>Pseudonocardiaceae</taxon>
        <taxon>Amycolatopsis</taxon>
    </lineage>
</organism>
<keyword evidence="1" id="KW-0812">Transmembrane</keyword>
<evidence type="ECO:0000256" key="1">
    <source>
        <dbReference type="SAM" id="Phobius"/>
    </source>
</evidence>
<dbReference type="EMBL" id="JACJHR010000033">
    <property type="protein sequence ID" value="MBB2501994.1"/>
    <property type="molecule type" value="Genomic_DNA"/>
</dbReference>
<evidence type="ECO:0000313" key="2">
    <source>
        <dbReference type="EMBL" id="MBB2501994.1"/>
    </source>
</evidence>
<gene>
    <name evidence="2" type="ORF">H5411_23040</name>
</gene>
<evidence type="ECO:0000313" key="3">
    <source>
        <dbReference type="Proteomes" id="UP000550260"/>
    </source>
</evidence>
<keyword evidence="1" id="KW-1133">Transmembrane helix</keyword>
<feature type="transmembrane region" description="Helical" evidence="1">
    <location>
        <begin position="29"/>
        <end position="49"/>
    </location>
</feature>
<name>A0A8E1W1G9_9PSEU</name>
<accession>A0A8E1W1G9</accession>
<reference evidence="2 3" key="1">
    <citation type="submission" date="2020-08" db="EMBL/GenBank/DDBJ databases">
        <title>Amycolatopsis echigonensis JCM 21831.</title>
        <authorList>
            <person name="Tedsree N."/>
            <person name="Kuncharoen N."/>
            <person name="Likhitwitayawuid K."/>
            <person name="Tanasupawat S."/>
        </authorList>
    </citation>
    <scope>NUCLEOTIDE SEQUENCE [LARGE SCALE GENOMIC DNA]</scope>
    <source>
        <strain evidence="2 3">JCM 21831</strain>
    </source>
</reference>